<evidence type="ECO:0000313" key="7">
    <source>
        <dbReference type="Proteomes" id="UP001161247"/>
    </source>
</evidence>
<feature type="coiled-coil region" evidence="4">
    <location>
        <begin position="47"/>
        <end position="74"/>
    </location>
</feature>
<accession>A0AAV1E7C8</accession>
<dbReference type="Gene3D" id="1.25.40.20">
    <property type="entry name" value="Ankyrin repeat-containing domain"/>
    <property type="match status" value="1"/>
</dbReference>
<evidence type="ECO:0000256" key="4">
    <source>
        <dbReference type="SAM" id="Coils"/>
    </source>
</evidence>
<evidence type="ECO:0000256" key="1">
    <source>
        <dbReference type="ARBA" id="ARBA00022737"/>
    </source>
</evidence>
<dbReference type="InterPro" id="IPR002110">
    <property type="entry name" value="Ankyrin_rpt"/>
</dbReference>
<sequence>MDSILLNPPISSLKLPSKLTTYTFSSQSLFKPSTVVNSKTVQFPVLISATLQNQEEKQSEIVEAETQFEDYNQDESYGEVSKILASRKASDPDDDGDGTRVRMEYLIEWKDDHAPTWVPSEYIADDVIAEYETPWWMAARKADESALKELIDGDYGRDVNAVDDDGRTALLFVAGLGSEPCVRILAEAGADLDYRDKSGGLTALHMAAGYVRPGVVKVLVESGADPEVEDDRGRTPLELARDILKVTPKMQFVKRLGLESVINILEGEIFEYAEVQEIMERRGKGDKLEYLIKWKDGGDNEWVKAGFVAEDLVKDFEAGLEYGVAECILDSKELEGKKEYLVKWTDIDEATWEPEENVDPILIQVFEEGKQQKEIIS</sequence>
<name>A0AAV1E7C8_OLDCO</name>
<dbReference type="Pfam" id="PF00385">
    <property type="entry name" value="Chromo"/>
    <property type="match status" value="1"/>
</dbReference>
<evidence type="ECO:0000259" key="5">
    <source>
        <dbReference type="PROSITE" id="PS50013"/>
    </source>
</evidence>
<reference evidence="6" key="1">
    <citation type="submission" date="2023-03" db="EMBL/GenBank/DDBJ databases">
        <authorList>
            <person name="Julca I."/>
        </authorList>
    </citation>
    <scope>NUCLEOTIDE SEQUENCE</scope>
</reference>
<feature type="repeat" description="ANK" evidence="3">
    <location>
        <begin position="199"/>
        <end position="231"/>
    </location>
</feature>
<dbReference type="GO" id="GO:0004842">
    <property type="term" value="F:ubiquitin-protein transferase activity"/>
    <property type="evidence" value="ECO:0007669"/>
    <property type="project" value="TreeGrafter"/>
</dbReference>
<dbReference type="InterPro" id="IPR023780">
    <property type="entry name" value="Chromo_domain"/>
</dbReference>
<dbReference type="InterPro" id="IPR000953">
    <property type="entry name" value="Chromo/chromo_shadow_dom"/>
</dbReference>
<dbReference type="InterPro" id="IPR036770">
    <property type="entry name" value="Ankyrin_rpt-contain_sf"/>
</dbReference>
<dbReference type="Proteomes" id="UP001161247">
    <property type="component" value="Chromosome 8"/>
</dbReference>
<dbReference type="PROSITE" id="PS50088">
    <property type="entry name" value="ANK_REPEAT"/>
    <property type="match status" value="2"/>
</dbReference>
<dbReference type="GO" id="GO:0085020">
    <property type="term" value="P:protein K6-linked ubiquitination"/>
    <property type="evidence" value="ECO:0007669"/>
    <property type="project" value="TreeGrafter"/>
</dbReference>
<feature type="domain" description="Chromo" evidence="5">
    <location>
        <begin position="323"/>
        <end position="377"/>
    </location>
</feature>
<dbReference type="PANTHER" id="PTHR24171:SF8">
    <property type="entry name" value="BRCA1-ASSOCIATED RING DOMAIN PROTEIN 1"/>
    <property type="match status" value="1"/>
</dbReference>
<dbReference type="SUPFAM" id="SSF54160">
    <property type="entry name" value="Chromo domain-like"/>
    <property type="match status" value="3"/>
</dbReference>
<dbReference type="InterPro" id="IPR030300">
    <property type="entry name" value="CPSRP43_chromodomain_3"/>
</dbReference>
<evidence type="ECO:0000256" key="2">
    <source>
        <dbReference type="ARBA" id="ARBA00023043"/>
    </source>
</evidence>
<dbReference type="PROSITE" id="PS50013">
    <property type="entry name" value="CHROMO_2"/>
    <property type="match status" value="1"/>
</dbReference>
<dbReference type="Gene3D" id="2.40.50.40">
    <property type="match status" value="3"/>
</dbReference>
<gene>
    <name evidence="6" type="ORF">OLC1_LOCUS21942</name>
</gene>
<keyword evidence="2 3" id="KW-0040">ANK repeat</keyword>
<dbReference type="CDD" id="cd18628">
    <property type="entry name" value="CD3_cpSRP43_like"/>
    <property type="match status" value="1"/>
</dbReference>
<dbReference type="Pfam" id="PF12796">
    <property type="entry name" value="Ank_2"/>
    <property type="match status" value="1"/>
</dbReference>
<dbReference type="SUPFAM" id="SSF48403">
    <property type="entry name" value="Ankyrin repeat"/>
    <property type="match status" value="1"/>
</dbReference>
<dbReference type="PANTHER" id="PTHR24171">
    <property type="entry name" value="ANKYRIN REPEAT DOMAIN-CONTAINING PROTEIN 39-RELATED"/>
    <property type="match status" value="1"/>
</dbReference>
<dbReference type="EMBL" id="OX459125">
    <property type="protein sequence ID" value="CAI9115405.1"/>
    <property type="molecule type" value="Genomic_DNA"/>
</dbReference>
<organism evidence="6 7">
    <name type="scientific">Oldenlandia corymbosa var. corymbosa</name>
    <dbReference type="NCBI Taxonomy" id="529605"/>
    <lineage>
        <taxon>Eukaryota</taxon>
        <taxon>Viridiplantae</taxon>
        <taxon>Streptophyta</taxon>
        <taxon>Embryophyta</taxon>
        <taxon>Tracheophyta</taxon>
        <taxon>Spermatophyta</taxon>
        <taxon>Magnoliopsida</taxon>
        <taxon>eudicotyledons</taxon>
        <taxon>Gunneridae</taxon>
        <taxon>Pentapetalae</taxon>
        <taxon>asterids</taxon>
        <taxon>lamiids</taxon>
        <taxon>Gentianales</taxon>
        <taxon>Rubiaceae</taxon>
        <taxon>Rubioideae</taxon>
        <taxon>Spermacoceae</taxon>
        <taxon>Hedyotis-Oldenlandia complex</taxon>
        <taxon>Oldenlandia</taxon>
    </lineage>
</organism>
<protein>
    <submittedName>
        <fullName evidence="6">OLC1v1016304C1</fullName>
    </submittedName>
</protein>
<dbReference type="SMART" id="SM00298">
    <property type="entry name" value="CHROMO"/>
    <property type="match status" value="3"/>
</dbReference>
<keyword evidence="1" id="KW-0677">Repeat</keyword>
<evidence type="ECO:0000313" key="6">
    <source>
        <dbReference type="EMBL" id="CAI9115405.1"/>
    </source>
</evidence>
<evidence type="ECO:0000256" key="3">
    <source>
        <dbReference type="PROSITE-ProRule" id="PRU00023"/>
    </source>
</evidence>
<dbReference type="InterPro" id="IPR016197">
    <property type="entry name" value="Chromo-like_dom_sf"/>
</dbReference>
<keyword evidence="4" id="KW-0175">Coiled coil</keyword>
<feature type="repeat" description="ANK" evidence="3">
    <location>
        <begin position="165"/>
        <end position="197"/>
    </location>
</feature>
<dbReference type="PROSITE" id="PS50297">
    <property type="entry name" value="ANK_REP_REGION"/>
    <property type="match status" value="2"/>
</dbReference>
<proteinExistence type="predicted"/>
<dbReference type="AlphaFoldDB" id="A0AAV1E7C8"/>
<keyword evidence="7" id="KW-1185">Reference proteome</keyword>
<dbReference type="SMART" id="SM00248">
    <property type="entry name" value="ANK"/>
    <property type="match status" value="3"/>
</dbReference>